<evidence type="ECO:0000313" key="3">
    <source>
        <dbReference type="Proteomes" id="UP000242519"/>
    </source>
</evidence>
<reference evidence="2 3" key="1">
    <citation type="submission" date="2017-04" db="EMBL/GenBank/DDBJ databases">
        <title>Draft genome sequence of Marssonina coronaria NL1: causal agent of apple blotch.</title>
        <authorList>
            <person name="Cheng Q."/>
        </authorList>
    </citation>
    <scope>NUCLEOTIDE SEQUENCE [LARGE SCALE GENOMIC DNA]</scope>
    <source>
        <strain evidence="2 3">NL1</strain>
    </source>
</reference>
<feature type="region of interest" description="Disordered" evidence="1">
    <location>
        <begin position="89"/>
        <end position="178"/>
    </location>
</feature>
<gene>
    <name evidence="2" type="ORF">B2J93_9335</name>
</gene>
<organism evidence="2 3">
    <name type="scientific">Diplocarpon coronariae</name>
    <dbReference type="NCBI Taxonomy" id="2795749"/>
    <lineage>
        <taxon>Eukaryota</taxon>
        <taxon>Fungi</taxon>
        <taxon>Dikarya</taxon>
        <taxon>Ascomycota</taxon>
        <taxon>Pezizomycotina</taxon>
        <taxon>Leotiomycetes</taxon>
        <taxon>Helotiales</taxon>
        <taxon>Drepanopezizaceae</taxon>
        <taxon>Diplocarpon</taxon>
    </lineage>
</organism>
<dbReference type="Proteomes" id="UP000242519">
    <property type="component" value="Unassembled WGS sequence"/>
</dbReference>
<proteinExistence type="predicted"/>
<protein>
    <submittedName>
        <fullName evidence="2">Uncharacterized protein</fullName>
    </submittedName>
</protein>
<feature type="compositionally biased region" description="Basic and acidic residues" evidence="1">
    <location>
        <begin position="103"/>
        <end position="117"/>
    </location>
</feature>
<dbReference type="OrthoDB" id="5408734at2759"/>
<feature type="compositionally biased region" description="Basic and acidic residues" evidence="1">
    <location>
        <begin position="160"/>
        <end position="172"/>
    </location>
</feature>
<evidence type="ECO:0000256" key="1">
    <source>
        <dbReference type="SAM" id="MobiDB-lite"/>
    </source>
</evidence>
<comment type="caution">
    <text evidence="2">The sequence shown here is derived from an EMBL/GenBank/DDBJ whole genome shotgun (WGS) entry which is preliminary data.</text>
</comment>
<dbReference type="AlphaFoldDB" id="A0A218Z852"/>
<keyword evidence="3" id="KW-1185">Reference proteome</keyword>
<sequence length="178" mass="19158">MSEVEIDRQWKPSGRPTSTMAQSFSLALNDLFKIDNSLADLDAAVSEKYTAPRPLSLPAEHPLTARRKKAVSTQTSELEALEARLKETEERLKAAASGSPPRKSPDRFSSRPQDTFKGDAPSLLTTGLPAAKDGRGCAAGELPPTPGPSEGEAEPEQLLDEGRPRADKREDGDAPPQK</sequence>
<accession>A0A218Z852</accession>
<feature type="region of interest" description="Disordered" evidence="1">
    <location>
        <begin position="49"/>
        <end position="77"/>
    </location>
</feature>
<dbReference type="EMBL" id="MZNU01000116">
    <property type="protein sequence ID" value="OWP04267.1"/>
    <property type="molecule type" value="Genomic_DNA"/>
</dbReference>
<dbReference type="InParanoid" id="A0A218Z852"/>
<name>A0A218Z852_9HELO</name>
<evidence type="ECO:0000313" key="2">
    <source>
        <dbReference type="EMBL" id="OWP04267.1"/>
    </source>
</evidence>